<feature type="transmembrane region" description="Helical" evidence="8">
    <location>
        <begin position="162"/>
        <end position="181"/>
    </location>
</feature>
<dbReference type="NCBIfam" id="TIGR00835">
    <property type="entry name" value="agcS"/>
    <property type="match status" value="1"/>
</dbReference>
<evidence type="ECO:0000256" key="8">
    <source>
        <dbReference type="RuleBase" id="RU363064"/>
    </source>
</evidence>
<feature type="transmembrane region" description="Helical" evidence="8">
    <location>
        <begin position="106"/>
        <end position="128"/>
    </location>
</feature>
<evidence type="ECO:0000313" key="9">
    <source>
        <dbReference type="EMBL" id="KCZ57369.1"/>
    </source>
</evidence>
<evidence type="ECO:0000256" key="4">
    <source>
        <dbReference type="ARBA" id="ARBA00022475"/>
    </source>
</evidence>
<dbReference type="Gene3D" id="1.20.1740.10">
    <property type="entry name" value="Amino acid/polyamine transporter I"/>
    <property type="match status" value="1"/>
</dbReference>
<comment type="caution">
    <text evidence="9">The sequence shown here is derived from an EMBL/GenBank/DDBJ whole genome shotgun (WGS) entry which is preliminary data.</text>
</comment>
<evidence type="ECO:0000256" key="5">
    <source>
        <dbReference type="ARBA" id="ARBA00022692"/>
    </source>
</evidence>
<evidence type="ECO:0000256" key="1">
    <source>
        <dbReference type="ARBA" id="ARBA00004651"/>
    </source>
</evidence>
<feature type="transmembrane region" description="Helical" evidence="8">
    <location>
        <begin position="428"/>
        <end position="448"/>
    </location>
</feature>
<evidence type="ECO:0000256" key="3">
    <source>
        <dbReference type="ARBA" id="ARBA00022448"/>
    </source>
</evidence>
<dbReference type="InterPro" id="IPR001463">
    <property type="entry name" value="Na/Ala_symport"/>
</dbReference>
<dbReference type="PANTHER" id="PTHR30330:SF3">
    <property type="entry name" value="TRANSCRIPTIONAL REGULATOR, LRP FAMILY"/>
    <property type="match status" value="1"/>
</dbReference>
<feature type="transmembrane region" description="Helical" evidence="8">
    <location>
        <begin position="360"/>
        <end position="380"/>
    </location>
</feature>
<feature type="transmembrane region" description="Helical" evidence="8">
    <location>
        <begin position="256"/>
        <end position="280"/>
    </location>
</feature>
<keyword evidence="5 8" id="KW-0812">Transmembrane</keyword>
<dbReference type="GO" id="GO:0005886">
    <property type="term" value="C:plasma membrane"/>
    <property type="evidence" value="ECO:0007669"/>
    <property type="project" value="UniProtKB-SubCell"/>
</dbReference>
<accession>A0A062ULB1</accession>
<dbReference type="PRINTS" id="PR00175">
    <property type="entry name" value="NAALASMPORT"/>
</dbReference>
<dbReference type="GO" id="GO:0005283">
    <property type="term" value="F:amino acid:sodium symporter activity"/>
    <property type="evidence" value="ECO:0007669"/>
    <property type="project" value="InterPro"/>
</dbReference>
<dbReference type="STRING" id="1280946.HY29_01180"/>
<feature type="transmembrane region" description="Helical" evidence="8">
    <location>
        <begin position="401"/>
        <end position="422"/>
    </location>
</feature>
<dbReference type="PATRIC" id="fig|1280946.3.peg.228"/>
<organism evidence="9 10">
    <name type="scientific">Hyphomonas beringensis</name>
    <dbReference type="NCBI Taxonomy" id="1280946"/>
    <lineage>
        <taxon>Bacteria</taxon>
        <taxon>Pseudomonadati</taxon>
        <taxon>Pseudomonadota</taxon>
        <taxon>Alphaproteobacteria</taxon>
        <taxon>Hyphomonadales</taxon>
        <taxon>Hyphomonadaceae</taxon>
        <taxon>Hyphomonas</taxon>
    </lineage>
</organism>
<proteinExistence type="inferred from homology"/>
<keyword evidence="8" id="KW-0769">Symport</keyword>
<keyword evidence="4" id="KW-1003">Cell membrane</keyword>
<feature type="transmembrane region" description="Helical" evidence="8">
    <location>
        <begin position="80"/>
        <end position="100"/>
    </location>
</feature>
<comment type="subcellular location">
    <subcellularLocation>
        <location evidence="8">Cell inner membrane</location>
        <topology evidence="8">Multi-pass membrane protein</topology>
    </subcellularLocation>
    <subcellularLocation>
        <location evidence="1">Cell membrane</location>
        <topology evidence="1">Multi-pass membrane protein</topology>
    </subcellularLocation>
</comment>
<feature type="transmembrane region" description="Helical" evidence="8">
    <location>
        <begin position="12"/>
        <end position="34"/>
    </location>
</feature>
<evidence type="ECO:0000256" key="7">
    <source>
        <dbReference type="ARBA" id="ARBA00023136"/>
    </source>
</evidence>
<keyword evidence="10" id="KW-1185">Reference proteome</keyword>
<evidence type="ECO:0000256" key="6">
    <source>
        <dbReference type="ARBA" id="ARBA00022989"/>
    </source>
</evidence>
<keyword evidence="6 8" id="KW-1133">Transmembrane helix</keyword>
<sequence length="467" mass="49435">MNYIELFSQWLVSVVFFSVSIGGVDVNLIVVWLASAMVFFTIRLRFLNIRGFGLALALVRGKHKEEDAPGEMTHFEALSTAISGTVGLGNIAGVAIAVAIGGPGALFWMVIIALFAMSLKFAEVLLAVKYRTTLPNGRLSGGPMWTLRNGLASYGRPRLGRLLGGVYAVFALFAFIQTIQVNQSYSQVRTVLSLGDGIGPALIYGAVIASLAAAVLLGGAHAIARVTARLTPIMCVVYLMGILTILVLNASELPHALALIFSQAFVPHSVVGGAVGAFIAGMRRAAFSNEAGIGTAAIVHAVAKTREPASEGFVALLEPFIDTVLICSATGLALIVTGVWQSDYSDIAMTSAAFGTVSSWFPYVLALAVCLFAFSTVLSVGYYGLQVSAYLFGSTPARNRLYLMFFCGTLPLGALVDVNTVINLTDSLFFLLSVPNIIGLYIMSGDIARESESYFKRMTGKSTGSAS</sequence>
<keyword evidence="7 8" id="KW-0472">Membrane</keyword>
<evidence type="ECO:0000313" key="10">
    <source>
        <dbReference type="Proteomes" id="UP000027037"/>
    </source>
</evidence>
<dbReference type="Pfam" id="PF01235">
    <property type="entry name" value="Na_Ala_symp"/>
    <property type="match status" value="1"/>
</dbReference>
<keyword evidence="8" id="KW-0997">Cell inner membrane</keyword>
<dbReference type="PANTHER" id="PTHR30330">
    <property type="entry name" value="AGSS FAMILY TRANSPORTER, SODIUM-ALANINE"/>
    <property type="match status" value="1"/>
</dbReference>
<reference evidence="9 10" key="1">
    <citation type="journal article" date="2014" name="Antonie Van Leeuwenhoek">
        <title>Hyphomonas beringensis sp. nov. and Hyphomonas chukchiensis sp. nov., isolated from surface seawater of the Bering Sea and Chukchi Sea.</title>
        <authorList>
            <person name="Li C."/>
            <person name="Lai Q."/>
            <person name="Li G."/>
            <person name="Dong C."/>
            <person name="Wang J."/>
            <person name="Liao Y."/>
            <person name="Shao Z."/>
        </authorList>
    </citation>
    <scope>NUCLEOTIDE SEQUENCE [LARGE SCALE GENOMIC DNA]</scope>
    <source>
        <strain evidence="9 10">25B14_1</strain>
    </source>
</reference>
<keyword evidence="3 8" id="KW-0813">Transport</keyword>
<feature type="transmembrane region" description="Helical" evidence="8">
    <location>
        <begin position="320"/>
        <end position="340"/>
    </location>
</feature>
<dbReference type="EMBL" id="AWFF01000001">
    <property type="protein sequence ID" value="KCZ57369.1"/>
    <property type="molecule type" value="Genomic_DNA"/>
</dbReference>
<dbReference type="eggNOG" id="COG1115">
    <property type="taxonomic scope" value="Bacteria"/>
</dbReference>
<comment type="similarity">
    <text evidence="2 8">Belongs to the alanine or glycine:cation symporter (AGCS) (TC 2.A.25) family.</text>
</comment>
<protein>
    <recommendedName>
        <fullName evidence="11">Alanine glycine permease</fullName>
    </recommendedName>
</protein>
<dbReference type="Proteomes" id="UP000027037">
    <property type="component" value="Unassembled WGS sequence"/>
</dbReference>
<feature type="transmembrane region" description="Helical" evidence="8">
    <location>
        <begin position="230"/>
        <end position="250"/>
    </location>
</feature>
<dbReference type="AlphaFoldDB" id="A0A062ULB1"/>
<evidence type="ECO:0008006" key="11">
    <source>
        <dbReference type="Google" id="ProtNLM"/>
    </source>
</evidence>
<gene>
    <name evidence="9" type="ORF">HY29_01180</name>
</gene>
<name>A0A062ULB1_9PROT</name>
<feature type="transmembrane region" description="Helical" evidence="8">
    <location>
        <begin position="201"/>
        <end position="223"/>
    </location>
</feature>
<evidence type="ECO:0000256" key="2">
    <source>
        <dbReference type="ARBA" id="ARBA00009261"/>
    </source>
</evidence>